<reference evidence="1 2" key="1">
    <citation type="submission" date="2019-02" db="EMBL/GenBank/DDBJ databases">
        <title>Deep-cultivation of Planctomycetes and their phenomic and genomic characterization uncovers novel biology.</title>
        <authorList>
            <person name="Wiegand S."/>
            <person name="Jogler M."/>
            <person name="Boedeker C."/>
            <person name="Pinto D."/>
            <person name="Vollmers J."/>
            <person name="Rivas-Marin E."/>
            <person name="Kohn T."/>
            <person name="Peeters S.H."/>
            <person name="Heuer A."/>
            <person name="Rast P."/>
            <person name="Oberbeckmann S."/>
            <person name="Bunk B."/>
            <person name="Jeske O."/>
            <person name="Meyerdierks A."/>
            <person name="Storesund J.E."/>
            <person name="Kallscheuer N."/>
            <person name="Luecker S."/>
            <person name="Lage O.M."/>
            <person name="Pohl T."/>
            <person name="Merkel B.J."/>
            <person name="Hornburger P."/>
            <person name="Mueller R.-W."/>
            <person name="Bruemmer F."/>
            <person name="Labrenz M."/>
            <person name="Spormann A.M."/>
            <person name="Op den Camp H."/>
            <person name="Overmann J."/>
            <person name="Amann R."/>
            <person name="Jetten M.S.M."/>
            <person name="Mascher T."/>
            <person name="Medema M.H."/>
            <person name="Devos D.P."/>
            <person name="Kaster A.-K."/>
            <person name="Ovreas L."/>
            <person name="Rohde M."/>
            <person name="Galperin M.Y."/>
            <person name="Jogler C."/>
        </authorList>
    </citation>
    <scope>NUCLEOTIDE SEQUENCE [LARGE SCALE GENOMIC DNA]</scope>
    <source>
        <strain evidence="1 2">FF011L</strain>
    </source>
</reference>
<protein>
    <submittedName>
        <fullName evidence="1">Uncharacterized protein</fullName>
    </submittedName>
</protein>
<dbReference type="Proteomes" id="UP000320672">
    <property type="component" value="Chromosome"/>
</dbReference>
<dbReference type="AlphaFoldDB" id="A0A517MNR8"/>
<sequence>MINRMDCLKAGISAAPYFSLISPALNFLDRVLSLVGWSSGWRLEPPFSDPLSNVRCQIHCTMRHHAALDLSANPLAFGIAELEY</sequence>
<organism evidence="1 2">
    <name type="scientific">Roseimaritima multifibrata</name>
    <dbReference type="NCBI Taxonomy" id="1930274"/>
    <lineage>
        <taxon>Bacteria</taxon>
        <taxon>Pseudomonadati</taxon>
        <taxon>Planctomycetota</taxon>
        <taxon>Planctomycetia</taxon>
        <taxon>Pirellulales</taxon>
        <taxon>Pirellulaceae</taxon>
        <taxon>Roseimaritima</taxon>
    </lineage>
</organism>
<accession>A0A517MNR8</accession>
<evidence type="ECO:0000313" key="2">
    <source>
        <dbReference type="Proteomes" id="UP000320672"/>
    </source>
</evidence>
<dbReference type="EMBL" id="CP036262">
    <property type="protein sequence ID" value="QDS96528.1"/>
    <property type="molecule type" value="Genomic_DNA"/>
</dbReference>
<dbReference type="KEGG" id="rml:FF011L_53400"/>
<keyword evidence="2" id="KW-1185">Reference proteome</keyword>
<proteinExistence type="predicted"/>
<name>A0A517MNR8_9BACT</name>
<evidence type="ECO:0000313" key="1">
    <source>
        <dbReference type="EMBL" id="QDS96528.1"/>
    </source>
</evidence>
<gene>
    <name evidence="1" type="ORF">FF011L_53400</name>
</gene>